<organism evidence="2 3">
    <name type="scientific">Hydrococcus rivularis NIES-593</name>
    <dbReference type="NCBI Taxonomy" id="1921803"/>
    <lineage>
        <taxon>Bacteria</taxon>
        <taxon>Bacillati</taxon>
        <taxon>Cyanobacteriota</taxon>
        <taxon>Cyanophyceae</taxon>
        <taxon>Pleurocapsales</taxon>
        <taxon>Hydrococcaceae</taxon>
        <taxon>Hydrococcus</taxon>
    </lineage>
</organism>
<dbReference type="AlphaFoldDB" id="A0A1U7HMH1"/>
<name>A0A1U7HMH1_9CYAN</name>
<accession>A0A1U7HMH1</accession>
<dbReference type="Proteomes" id="UP000186868">
    <property type="component" value="Unassembled WGS sequence"/>
</dbReference>
<dbReference type="EMBL" id="MRCB01000005">
    <property type="protein sequence ID" value="OKH24792.1"/>
    <property type="molecule type" value="Genomic_DNA"/>
</dbReference>
<dbReference type="OrthoDB" id="428271at2"/>
<reference evidence="2 3" key="1">
    <citation type="submission" date="2016-11" db="EMBL/GenBank/DDBJ databases">
        <title>Draft Genome Sequences of Nine Cyanobacterial Strains from Diverse Habitats.</title>
        <authorList>
            <person name="Zhu T."/>
            <person name="Hou S."/>
            <person name="Lu X."/>
            <person name="Hess W.R."/>
        </authorList>
    </citation>
    <scope>NUCLEOTIDE SEQUENCE [LARGE SCALE GENOMIC DNA]</scope>
    <source>
        <strain evidence="2 3">NIES-593</strain>
    </source>
</reference>
<proteinExistence type="predicted"/>
<dbReference type="RefSeq" id="WP_073598741.1">
    <property type="nucleotide sequence ID" value="NZ_MRCB01000005.1"/>
</dbReference>
<feature type="transmembrane region" description="Helical" evidence="1">
    <location>
        <begin position="7"/>
        <end position="26"/>
    </location>
</feature>
<comment type="caution">
    <text evidence="2">The sequence shown here is derived from an EMBL/GenBank/DDBJ whole genome shotgun (WGS) entry which is preliminary data.</text>
</comment>
<sequence length="76" mass="7963">MNSQIGFIVKVLILSIALSVAIKYGGQALAIAPTPTNVLLGILLLPALVAVALGWRARNAVKLKDSSPERIGQKSL</sequence>
<keyword evidence="1" id="KW-1133">Transmembrane helix</keyword>
<feature type="transmembrane region" description="Helical" evidence="1">
    <location>
        <begin position="38"/>
        <end position="55"/>
    </location>
</feature>
<evidence type="ECO:0000313" key="3">
    <source>
        <dbReference type="Proteomes" id="UP000186868"/>
    </source>
</evidence>
<dbReference type="STRING" id="1921803.NIES593_06120"/>
<gene>
    <name evidence="2" type="ORF">NIES593_06120</name>
</gene>
<keyword evidence="1" id="KW-0812">Transmembrane</keyword>
<protein>
    <submittedName>
        <fullName evidence="2">Uncharacterized protein</fullName>
    </submittedName>
</protein>
<keyword evidence="3" id="KW-1185">Reference proteome</keyword>
<evidence type="ECO:0000256" key="1">
    <source>
        <dbReference type="SAM" id="Phobius"/>
    </source>
</evidence>
<evidence type="ECO:0000313" key="2">
    <source>
        <dbReference type="EMBL" id="OKH24792.1"/>
    </source>
</evidence>
<keyword evidence="1" id="KW-0472">Membrane</keyword>